<evidence type="ECO:0000313" key="9">
    <source>
        <dbReference type="EMBL" id="CAK0795682.1"/>
    </source>
</evidence>
<keyword evidence="3" id="KW-0106">Calcium</keyword>
<dbReference type="PANTHER" id="PTHR10336">
    <property type="entry name" value="PHOSPHOINOSITIDE-SPECIFIC PHOSPHOLIPASE C FAMILY PROTEIN"/>
    <property type="match status" value="1"/>
</dbReference>
<accession>A0ABN9PY71</accession>
<name>A0ABN9PY71_9DINO</name>
<keyword evidence="10" id="KW-1185">Reference proteome</keyword>
<dbReference type="Gene3D" id="1.10.238.10">
    <property type="entry name" value="EF-hand"/>
    <property type="match status" value="1"/>
</dbReference>
<feature type="domain" description="EF-hand" evidence="8">
    <location>
        <begin position="379"/>
        <end position="414"/>
    </location>
</feature>
<dbReference type="PANTHER" id="PTHR10336:SF36">
    <property type="entry name" value="1-PHOSPHATIDYLINOSITOL 4,5-BISPHOSPHATE PHOSPHODIESTERASE BETA-4"/>
    <property type="match status" value="1"/>
</dbReference>
<evidence type="ECO:0000256" key="6">
    <source>
        <dbReference type="RuleBase" id="RU361133"/>
    </source>
</evidence>
<evidence type="ECO:0000259" key="8">
    <source>
        <dbReference type="PROSITE" id="PS50222"/>
    </source>
</evidence>
<feature type="non-terminal residue" evidence="9">
    <location>
        <position position="1"/>
    </location>
</feature>
<dbReference type="InterPro" id="IPR002048">
    <property type="entry name" value="EF_hand_dom"/>
</dbReference>
<evidence type="ECO:0000256" key="1">
    <source>
        <dbReference type="ARBA" id="ARBA00012368"/>
    </source>
</evidence>
<feature type="compositionally biased region" description="Low complexity" evidence="7">
    <location>
        <begin position="77"/>
        <end position="99"/>
    </location>
</feature>
<dbReference type="SUPFAM" id="SSF47473">
    <property type="entry name" value="EF-hand"/>
    <property type="match status" value="1"/>
</dbReference>
<dbReference type="Pfam" id="PF13499">
    <property type="entry name" value="EF-hand_7"/>
    <property type="match status" value="1"/>
</dbReference>
<dbReference type="Gene3D" id="3.20.20.190">
    <property type="entry name" value="Phosphatidylinositol (PI) phosphodiesterase"/>
    <property type="match status" value="1"/>
</dbReference>
<keyword evidence="5 6" id="KW-0443">Lipid metabolism</keyword>
<dbReference type="PRINTS" id="PR00390">
    <property type="entry name" value="PHPHLIPASEC"/>
</dbReference>
<keyword evidence="2 6" id="KW-0378">Hydrolase</keyword>
<evidence type="ECO:0000256" key="3">
    <source>
        <dbReference type="ARBA" id="ARBA00022837"/>
    </source>
</evidence>
<dbReference type="InterPro" id="IPR000909">
    <property type="entry name" value="PLipase_C_PInositol-sp_X_dom"/>
</dbReference>
<comment type="catalytic activity">
    <reaction evidence="6">
        <text>a 1,2-diacyl-sn-glycero-3-phospho-(1D-myo-inositol-4,5-bisphosphate) + H2O = 1D-myo-inositol 1,4,5-trisphosphate + a 1,2-diacyl-sn-glycerol + H(+)</text>
        <dbReference type="Rhea" id="RHEA:33179"/>
        <dbReference type="ChEBI" id="CHEBI:15377"/>
        <dbReference type="ChEBI" id="CHEBI:15378"/>
        <dbReference type="ChEBI" id="CHEBI:17815"/>
        <dbReference type="ChEBI" id="CHEBI:58456"/>
        <dbReference type="ChEBI" id="CHEBI:203600"/>
        <dbReference type="EC" id="3.1.4.11"/>
    </reaction>
</comment>
<sequence>PSLARDILTSRQGLWTSSAGLGAPLVSMAPAGGAGGLPIGRFHVPSKSADSLDTSYRHNASPAASNRSRPVSIRVAGRSSASDKMGSSGSPSASPSGRSSPRRRGRSSTVLSPEYSLDDSDREGAFSPVASASMSLRASWQEPRCSPSATSGHSQVQPQLDEATGFSRTSYDRNVTRTNMQKFELDRREACAWVRTGELLVKHPLRRPDGGRFSSLKEMRRKPHVLLQRERKYMFVVIDRHRTASGHPELRWDRDLARAVAPQAKGSLVLSEVHYIAATVLDEPDGPEVSQKLLNEFQIVCSSYSMKLVAPSRQSMKLWVVGLLQLSQLARKRNTKFMRTKVDDVLWSTIVREFRRLDQDKSGDISLAELTDLIPAAGGNSNAVGEVLSEFDADGNGVLQLQEFARLFQALAVKEVLAPWFLKYARPVVTDLGMQTNGISTDCYLQFLEHEQCETGETGAVFGDLQDPYVVSVEGRPHLTEQGFSYLLCSSKNPAFDPARRQRVHQDMTRPISHYWVSSSHNTYLQSDQLFGKSTLEQYIDVLLRGCRCVEIDCWDGDDGEPIVTHGYTATSRLMFQDVVRVCRDYGFVASQYPLTLSLEVHCGSKQLARMGQILNDILGDQLLRLPDSGLANAELVSPAAAMRRVIVKGKVPHEIIAEDGTETTTTTNIRASSVASRSTASIRAASHSPKRRMSWPFSRCLGTLSRRLRVIS</sequence>
<feature type="region of interest" description="Disordered" evidence="7">
    <location>
        <begin position="138"/>
        <end position="159"/>
    </location>
</feature>
<dbReference type="PROSITE" id="PS50007">
    <property type="entry name" value="PIPLC_X_DOMAIN"/>
    <property type="match status" value="1"/>
</dbReference>
<protein>
    <recommendedName>
        <fullName evidence="1 6">Phosphoinositide phospholipase C</fullName>
        <ecNumber evidence="1 6">3.1.4.11</ecNumber>
    </recommendedName>
</protein>
<comment type="caution">
    <text evidence="9">The sequence shown here is derived from an EMBL/GenBank/DDBJ whole genome shotgun (WGS) entry which is preliminary data.</text>
</comment>
<evidence type="ECO:0000256" key="2">
    <source>
        <dbReference type="ARBA" id="ARBA00022801"/>
    </source>
</evidence>
<feature type="compositionally biased region" description="Polar residues" evidence="7">
    <location>
        <begin position="48"/>
        <end position="69"/>
    </location>
</feature>
<dbReference type="InterPro" id="IPR017946">
    <property type="entry name" value="PLC-like_Pdiesterase_TIM-brl"/>
</dbReference>
<evidence type="ECO:0000256" key="4">
    <source>
        <dbReference type="ARBA" id="ARBA00022963"/>
    </source>
</evidence>
<dbReference type="SUPFAM" id="SSF51695">
    <property type="entry name" value="PLC-like phosphodiesterases"/>
    <property type="match status" value="1"/>
</dbReference>
<dbReference type="Pfam" id="PF00388">
    <property type="entry name" value="PI-PLC-X"/>
    <property type="match status" value="1"/>
</dbReference>
<dbReference type="SMART" id="SM00054">
    <property type="entry name" value="EFh"/>
    <property type="match status" value="2"/>
</dbReference>
<dbReference type="EC" id="3.1.4.11" evidence="1 6"/>
<dbReference type="PROSITE" id="PS00018">
    <property type="entry name" value="EF_HAND_1"/>
    <property type="match status" value="1"/>
</dbReference>
<reference evidence="9" key="1">
    <citation type="submission" date="2023-10" db="EMBL/GenBank/DDBJ databases">
        <authorList>
            <person name="Chen Y."/>
            <person name="Shah S."/>
            <person name="Dougan E. K."/>
            <person name="Thang M."/>
            <person name="Chan C."/>
        </authorList>
    </citation>
    <scope>NUCLEOTIDE SEQUENCE [LARGE SCALE GENOMIC DNA]</scope>
</reference>
<dbReference type="InterPro" id="IPR018247">
    <property type="entry name" value="EF_Hand_1_Ca_BS"/>
</dbReference>
<evidence type="ECO:0000313" key="10">
    <source>
        <dbReference type="Proteomes" id="UP001189429"/>
    </source>
</evidence>
<dbReference type="InterPro" id="IPR011992">
    <property type="entry name" value="EF-hand-dom_pair"/>
</dbReference>
<dbReference type="SMART" id="SM00148">
    <property type="entry name" value="PLCXc"/>
    <property type="match status" value="1"/>
</dbReference>
<feature type="compositionally biased region" description="Polar residues" evidence="7">
    <location>
        <begin position="147"/>
        <end position="158"/>
    </location>
</feature>
<keyword evidence="4 6" id="KW-0442">Lipid degradation</keyword>
<feature type="region of interest" description="Disordered" evidence="7">
    <location>
        <begin position="48"/>
        <end position="124"/>
    </location>
</feature>
<proteinExistence type="predicted"/>
<gene>
    <name evidence="9" type="ORF">PCOR1329_LOCUS5278</name>
</gene>
<evidence type="ECO:0000256" key="7">
    <source>
        <dbReference type="SAM" id="MobiDB-lite"/>
    </source>
</evidence>
<dbReference type="CDD" id="cd08558">
    <property type="entry name" value="PI-PLCc_eukaryota"/>
    <property type="match status" value="1"/>
</dbReference>
<dbReference type="Proteomes" id="UP001189429">
    <property type="component" value="Unassembled WGS sequence"/>
</dbReference>
<dbReference type="InterPro" id="IPR001192">
    <property type="entry name" value="PI-PLC_fam"/>
</dbReference>
<evidence type="ECO:0000256" key="5">
    <source>
        <dbReference type="ARBA" id="ARBA00023098"/>
    </source>
</evidence>
<organism evidence="9 10">
    <name type="scientific">Prorocentrum cordatum</name>
    <dbReference type="NCBI Taxonomy" id="2364126"/>
    <lineage>
        <taxon>Eukaryota</taxon>
        <taxon>Sar</taxon>
        <taxon>Alveolata</taxon>
        <taxon>Dinophyceae</taxon>
        <taxon>Prorocentrales</taxon>
        <taxon>Prorocentraceae</taxon>
        <taxon>Prorocentrum</taxon>
    </lineage>
</organism>
<dbReference type="PROSITE" id="PS50222">
    <property type="entry name" value="EF_HAND_2"/>
    <property type="match status" value="1"/>
</dbReference>
<dbReference type="EMBL" id="CAUYUJ010001391">
    <property type="protein sequence ID" value="CAK0795682.1"/>
    <property type="molecule type" value="Genomic_DNA"/>
</dbReference>